<dbReference type="Proteomes" id="UP000541636">
    <property type="component" value="Unassembled WGS sequence"/>
</dbReference>
<dbReference type="Pfam" id="PF14145">
    <property type="entry name" value="YrhK"/>
    <property type="match status" value="1"/>
</dbReference>
<keyword evidence="1" id="KW-0472">Membrane</keyword>
<comment type="caution">
    <text evidence="3">The sequence shown here is derived from an EMBL/GenBank/DDBJ whole genome shotgun (WGS) entry which is preliminary data.</text>
</comment>
<evidence type="ECO:0000256" key="1">
    <source>
        <dbReference type="SAM" id="Phobius"/>
    </source>
</evidence>
<feature type="domain" description="YrhK" evidence="2">
    <location>
        <begin position="28"/>
        <end position="84"/>
    </location>
</feature>
<proteinExistence type="predicted"/>
<protein>
    <recommendedName>
        <fullName evidence="2">YrhK domain-containing protein</fullName>
    </recommendedName>
</protein>
<organism evidence="3 4">
    <name type="scientific">Oleiagrimonas citrea</name>
    <dbReference type="NCBI Taxonomy" id="1665687"/>
    <lineage>
        <taxon>Bacteria</taxon>
        <taxon>Pseudomonadati</taxon>
        <taxon>Pseudomonadota</taxon>
        <taxon>Gammaproteobacteria</taxon>
        <taxon>Lysobacterales</taxon>
        <taxon>Rhodanobacteraceae</taxon>
        <taxon>Oleiagrimonas</taxon>
    </lineage>
</organism>
<evidence type="ECO:0000313" key="3">
    <source>
        <dbReference type="EMBL" id="NKZ37586.1"/>
    </source>
</evidence>
<evidence type="ECO:0000259" key="2">
    <source>
        <dbReference type="Pfam" id="PF14145"/>
    </source>
</evidence>
<keyword evidence="1" id="KW-0812">Transmembrane</keyword>
<accession>A0A846ZG77</accession>
<name>A0A846ZG77_9GAMM</name>
<reference evidence="3 4" key="1">
    <citation type="journal article" date="2017" name="Int. J. Syst. Evol. Microbiol.">
        <title>Oleiagrimonas citrea sp. nov., a marine bacterium isolated from tidal flat sediment and emended description of the genus Oleiagrimonas Fang et al. 2015 and Oleiagrimonas soli.</title>
        <authorList>
            <person name="Yang S.H."/>
            <person name="Seo H.S."/>
            <person name="Seong C.N."/>
            <person name="Kwon K.K."/>
        </authorList>
    </citation>
    <scope>NUCLEOTIDE SEQUENCE [LARGE SCALE GENOMIC DNA]</scope>
    <source>
        <strain evidence="3 4">MEBiC09124</strain>
    </source>
</reference>
<keyword evidence="1" id="KW-1133">Transmembrane helix</keyword>
<feature type="transmembrane region" description="Helical" evidence="1">
    <location>
        <begin position="35"/>
        <end position="53"/>
    </location>
</feature>
<dbReference type="AlphaFoldDB" id="A0A846ZG77"/>
<feature type="transmembrane region" description="Helical" evidence="1">
    <location>
        <begin position="59"/>
        <end position="78"/>
    </location>
</feature>
<dbReference type="EMBL" id="JAAZQD010000001">
    <property type="protein sequence ID" value="NKZ37586.1"/>
    <property type="molecule type" value="Genomic_DNA"/>
</dbReference>
<dbReference type="InterPro" id="IPR025424">
    <property type="entry name" value="YrhK_domain"/>
</dbReference>
<sequence length="104" mass="11985">MSTLSPCDREEPRDLVVRIGRDELVIRRRYEVISIANDILIGLWFLVGTILFFDDATVYYGTWLFLIGSIEMLIRPTIRLLRHLHLQRFNAGQSSAVGDDDGDF</sequence>
<keyword evidence="4" id="KW-1185">Reference proteome</keyword>
<evidence type="ECO:0000313" key="4">
    <source>
        <dbReference type="Proteomes" id="UP000541636"/>
    </source>
</evidence>
<gene>
    <name evidence="3" type="ORF">HF690_01300</name>
</gene>
<dbReference type="RefSeq" id="WP_168608177.1">
    <property type="nucleotide sequence ID" value="NZ_JAAZQD010000001.1"/>
</dbReference>